<evidence type="ECO:0000256" key="2">
    <source>
        <dbReference type="SAM" id="SignalP"/>
    </source>
</evidence>
<dbReference type="Proteomes" id="UP000269721">
    <property type="component" value="Unassembled WGS sequence"/>
</dbReference>
<protein>
    <recommendedName>
        <fullName evidence="3">MRN complex-interacting protein N-terminal domain-containing protein</fullName>
    </recommendedName>
</protein>
<keyword evidence="5" id="KW-1185">Reference proteome</keyword>
<evidence type="ECO:0000259" key="3">
    <source>
        <dbReference type="Pfam" id="PF15749"/>
    </source>
</evidence>
<dbReference type="PANTHER" id="PTHR15863:SF2">
    <property type="entry name" value="MRN COMPLEX-INTERACTING PROTEIN"/>
    <property type="match status" value="1"/>
</dbReference>
<dbReference type="AlphaFoldDB" id="A0A4P9VVZ6"/>
<feature type="non-terminal residue" evidence="4">
    <location>
        <position position="295"/>
    </location>
</feature>
<accession>A0A4P9VVZ6</accession>
<dbReference type="PANTHER" id="PTHR15863">
    <property type="entry name" value="MRN COMPLEX-INTERACTING PROTEIN"/>
    <property type="match status" value="1"/>
</dbReference>
<dbReference type="GO" id="GO:0007095">
    <property type="term" value="P:mitotic G2 DNA damage checkpoint signaling"/>
    <property type="evidence" value="ECO:0007669"/>
    <property type="project" value="TreeGrafter"/>
</dbReference>
<proteinExistence type="predicted"/>
<organism evidence="4 5">
    <name type="scientific">Blyttiomyces helicus</name>
    <dbReference type="NCBI Taxonomy" id="388810"/>
    <lineage>
        <taxon>Eukaryota</taxon>
        <taxon>Fungi</taxon>
        <taxon>Fungi incertae sedis</taxon>
        <taxon>Chytridiomycota</taxon>
        <taxon>Chytridiomycota incertae sedis</taxon>
        <taxon>Chytridiomycetes</taxon>
        <taxon>Chytridiomycetes incertae sedis</taxon>
        <taxon>Blyttiomyces</taxon>
    </lineage>
</organism>
<dbReference type="Pfam" id="PF15749">
    <property type="entry name" value="MRNIP"/>
    <property type="match status" value="1"/>
</dbReference>
<feature type="signal peptide" evidence="2">
    <location>
        <begin position="1"/>
        <end position="20"/>
    </location>
</feature>
<evidence type="ECO:0000313" key="4">
    <source>
        <dbReference type="EMBL" id="RKO83312.1"/>
    </source>
</evidence>
<sequence>MCPLTLFLLLQLTPPLPAAAIKVKKLPKWKCVICGEKQSVTKVFHESDAASECRQIVQRLNTSRSERDELALAALQTVPRADSARLPLSPKHSSNASESPLQPSRWAAFVEPAEHKSPDNSGDGCFYEAGVKRGPRSAKRKAEGAPSGEKERVVRRVIDGGLRVGDRIGGVEMVRSGYERGAVLSERPNAVPRRIFSFGDSAFAKPIPFHPRSANTSNATKAPEQPKGSHKPASNPSQPQYFIETKRTLIPPFLLAIRNSASTDPRKAASDVSRAGLIERISQGARDADNVCCGE</sequence>
<feature type="chain" id="PRO_5020473192" description="MRN complex-interacting protein N-terminal domain-containing protein" evidence="2">
    <location>
        <begin position="21"/>
        <end position="295"/>
    </location>
</feature>
<feature type="region of interest" description="Disordered" evidence="1">
    <location>
        <begin position="208"/>
        <end position="239"/>
    </location>
</feature>
<feature type="domain" description="MRN complex-interacting protein N-terminal" evidence="3">
    <location>
        <begin position="22"/>
        <end position="109"/>
    </location>
</feature>
<reference evidence="5" key="1">
    <citation type="journal article" date="2018" name="Nat. Microbiol.">
        <title>Leveraging single-cell genomics to expand the fungal tree of life.</title>
        <authorList>
            <person name="Ahrendt S.R."/>
            <person name="Quandt C.A."/>
            <person name="Ciobanu D."/>
            <person name="Clum A."/>
            <person name="Salamov A."/>
            <person name="Andreopoulos B."/>
            <person name="Cheng J.F."/>
            <person name="Woyke T."/>
            <person name="Pelin A."/>
            <person name="Henrissat B."/>
            <person name="Reynolds N.K."/>
            <person name="Benny G.L."/>
            <person name="Smith M.E."/>
            <person name="James T.Y."/>
            <person name="Grigoriev I.V."/>
        </authorList>
    </citation>
    <scope>NUCLEOTIDE SEQUENCE [LARGE SCALE GENOMIC DNA]</scope>
</reference>
<dbReference type="GO" id="GO:0003682">
    <property type="term" value="F:chromatin binding"/>
    <property type="evidence" value="ECO:0007669"/>
    <property type="project" value="TreeGrafter"/>
</dbReference>
<evidence type="ECO:0000256" key="1">
    <source>
        <dbReference type="SAM" id="MobiDB-lite"/>
    </source>
</evidence>
<dbReference type="InterPro" id="IPR032739">
    <property type="entry name" value="MRNIP"/>
</dbReference>
<keyword evidence="2" id="KW-0732">Signal</keyword>
<feature type="compositionally biased region" description="Basic and acidic residues" evidence="1">
    <location>
        <begin position="140"/>
        <end position="150"/>
    </location>
</feature>
<evidence type="ECO:0000313" key="5">
    <source>
        <dbReference type="Proteomes" id="UP000269721"/>
    </source>
</evidence>
<dbReference type="OrthoDB" id="5960226at2759"/>
<feature type="compositionally biased region" description="Polar residues" evidence="1">
    <location>
        <begin position="91"/>
        <end position="102"/>
    </location>
</feature>
<dbReference type="EMBL" id="ML001391">
    <property type="protein sequence ID" value="RKO83312.1"/>
    <property type="molecule type" value="Genomic_DNA"/>
</dbReference>
<name>A0A4P9VVZ6_9FUNG</name>
<feature type="region of interest" description="Disordered" evidence="1">
    <location>
        <begin position="83"/>
        <end position="150"/>
    </location>
</feature>
<dbReference type="InterPro" id="IPR049472">
    <property type="entry name" value="MRNIP_N"/>
</dbReference>
<dbReference type="GO" id="GO:0005634">
    <property type="term" value="C:nucleus"/>
    <property type="evidence" value="ECO:0007669"/>
    <property type="project" value="TreeGrafter"/>
</dbReference>
<gene>
    <name evidence="4" type="ORF">BDK51DRAFT_27058</name>
</gene>